<evidence type="ECO:0000313" key="1">
    <source>
        <dbReference type="EMBL" id="GAA2631206.1"/>
    </source>
</evidence>
<protein>
    <submittedName>
        <fullName evidence="1">Uncharacterized protein</fullName>
    </submittedName>
</protein>
<proteinExistence type="predicted"/>
<organism evidence="1 2">
    <name type="scientific">Actinomadura fulvescens</name>
    <dbReference type="NCBI Taxonomy" id="46160"/>
    <lineage>
        <taxon>Bacteria</taxon>
        <taxon>Bacillati</taxon>
        <taxon>Actinomycetota</taxon>
        <taxon>Actinomycetes</taxon>
        <taxon>Streptosporangiales</taxon>
        <taxon>Thermomonosporaceae</taxon>
        <taxon>Actinomadura</taxon>
    </lineage>
</organism>
<gene>
    <name evidence="1" type="ORF">GCM10010411_81550</name>
</gene>
<accession>A0ABP6CYH8</accession>
<reference evidence="2" key="1">
    <citation type="journal article" date="2019" name="Int. J. Syst. Evol. Microbiol.">
        <title>The Global Catalogue of Microorganisms (GCM) 10K type strain sequencing project: providing services to taxonomists for standard genome sequencing and annotation.</title>
        <authorList>
            <consortium name="The Broad Institute Genomics Platform"/>
            <consortium name="The Broad Institute Genome Sequencing Center for Infectious Disease"/>
            <person name="Wu L."/>
            <person name="Ma J."/>
        </authorList>
    </citation>
    <scope>NUCLEOTIDE SEQUENCE [LARGE SCALE GENOMIC DNA]</scope>
    <source>
        <strain evidence="2">JCM 6833</strain>
    </source>
</reference>
<evidence type="ECO:0000313" key="2">
    <source>
        <dbReference type="Proteomes" id="UP001501509"/>
    </source>
</evidence>
<keyword evidence="2" id="KW-1185">Reference proteome</keyword>
<comment type="caution">
    <text evidence="1">The sequence shown here is derived from an EMBL/GenBank/DDBJ whole genome shotgun (WGS) entry which is preliminary data.</text>
</comment>
<dbReference type="EMBL" id="BAAATD010000016">
    <property type="protein sequence ID" value="GAA2631206.1"/>
    <property type="molecule type" value="Genomic_DNA"/>
</dbReference>
<name>A0ABP6CYH8_9ACTN</name>
<sequence length="94" mass="9532">MSAVLVRSSDGIERYAAPVGRESLDGVGVGAGGQVVQREPSDCGAFAWLGVAGLALPVPRGEEDAEAGVAEVVAVVDEVDELKVVLGEVDADLL</sequence>
<dbReference type="Proteomes" id="UP001501509">
    <property type="component" value="Unassembled WGS sequence"/>
</dbReference>